<evidence type="ECO:0000313" key="1">
    <source>
        <dbReference type="EMBL" id="MEJ8816042.1"/>
    </source>
</evidence>
<gene>
    <name evidence="1" type="ORF">WKW77_33640</name>
</gene>
<sequence length="155" mass="16875">MKSARERAAEFMAARRWAPGEADLQRGQAALLEEAQRPHNLSVREYAKLAGVSPRQVYRDLSTTPPKLLALSAGKGGQRVPDWQLEARPRDLTRFVLDAAPPGLHAWTIYQALCTPSGSLEGRSPVDVAKQTEQAAGSLAKLVLEELGIHAEEPS</sequence>
<comment type="caution">
    <text evidence="1">The sequence shown here is derived from an EMBL/GenBank/DDBJ whole genome shotgun (WGS) entry which is preliminary data.</text>
</comment>
<dbReference type="RefSeq" id="WP_340361237.1">
    <property type="nucleotide sequence ID" value="NZ_JBBKZU010000029.1"/>
</dbReference>
<organism evidence="1 2">
    <name type="scientific">Variovorax ureilyticus</name>
    <dbReference type="NCBI Taxonomy" id="1836198"/>
    <lineage>
        <taxon>Bacteria</taxon>
        <taxon>Pseudomonadati</taxon>
        <taxon>Pseudomonadota</taxon>
        <taxon>Betaproteobacteria</taxon>
        <taxon>Burkholderiales</taxon>
        <taxon>Comamonadaceae</taxon>
        <taxon>Variovorax</taxon>
    </lineage>
</organism>
<accession>A0ABU8VQU6</accession>
<protein>
    <recommendedName>
        <fullName evidence="3">Helix-turn-helix domain-containing protein</fullName>
    </recommendedName>
</protein>
<keyword evidence="2" id="KW-1185">Reference proteome</keyword>
<reference evidence="1 2" key="1">
    <citation type="submission" date="2024-03" db="EMBL/GenBank/DDBJ databases">
        <title>Novel species of the genus Variovorax.</title>
        <authorList>
            <person name="Liu Q."/>
            <person name="Xin Y.-H."/>
        </authorList>
    </citation>
    <scope>NUCLEOTIDE SEQUENCE [LARGE SCALE GENOMIC DNA]</scope>
    <source>
        <strain evidence="1 2">KACC 18899</strain>
    </source>
</reference>
<name>A0ABU8VQU6_9BURK</name>
<proteinExistence type="predicted"/>
<dbReference type="EMBL" id="JBBKZU010000029">
    <property type="protein sequence ID" value="MEJ8816042.1"/>
    <property type="molecule type" value="Genomic_DNA"/>
</dbReference>
<dbReference type="Proteomes" id="UP001365846">
    <property type="component" value="Unassembled WGS sequence"/>
</dbReference>
<evidence type="ECO:0000313" key="2">
    <source>
        <dbReference type="Proteomes" id="UP001365846"/>
    </source>
</evidence>
<evidence type="ECO:0008006" key="3">
    <source>
        <dbReference type="Google" id="ProtNLM"/>
    </source>
</evidence>